<reference evidence="1" key="2">
    <citation type="journal article" date="2024" name="Environ. Microbiol.">
        <title>Genome analysis and description of Tunturibacter gen. nov. expands the diversity of Terriglobia in tundra soils.</title>
        <authorList>
            <person name="Messyasz A."/>
            <person name="Mannisto M.K."/>
            <person name="Kerkhof L.J."/>
            <person name="Haggblom M.M."/>
        </authorList>
    </citation>
    <scope>NUCLEOTIDE SEQUENCE</scope>
    <source>
        <strain evidence="1">M8UP39</strain>
    </source>
</reference>
<dbReference type="KEGG" id="tgi:RBB81_08905"/>
<proteinExistence type="predicted"/>
<dbReference type="RefSeq" id="WP_353073436.1">
    <property type="nucleotide sequence ID" value="NZ_CP132938.1"/>
</dbReference>
<evidence type="ECO:0000313" key="1">
    <source>
        <dbReference type="EMBL" id="XCB24030.1"/>
    </source>
</evidence>
<organism evidence="1">
    <name type="scientific">Tunturiibacter gelidiferens</name>
    <dbReference type="NCBI Taxonomy" id="3069689"/>
    <lineage>
        <taxon>Bacteria</taxon>
        <taxon>Pseudomonadati</taxon>
        <taxon>Acidobacteriota</taxon>
        <taxon>Terriglobia</taxon>
        <taxon>Terriglobales</taxon>
        <taxon>Acidobacteriaceae</taxon>
        <taxon>Tunturiibacter</taxon>
    </lineage>
</organism>
<dbReference type="AlphaFoldDB" id="A0AAU7Z6C7"/>
<sequence>MNEIEQQLRGLGKEEFESFVHQYLVAKYPGAEIKRVDGAGGDGGVDSFQGQLDTGPSIWQSKHFPNRIKQTQQQQILKSIKRAFKENAPSLWFLCLPINLRTPEHKWFQTRIVNAYGGPNRVKLIQASNFVTELQHNRRLRDAFFPLHALSKMQDIRKIVTLTEGRSQEQLGAAMTEYAQQYLDSSTDIEPRLKSIVTIGGDVQMRQMPPHQHGLVMSINEGERTTHLFARDPKSFNLDPIRFSVEMRPEDRMALGKAIETGQPFSLLPGNVLQIQSSSPLMNSFIQRSEPTAIRMDMTPQIPEQLAAKETPLRFVAGSGAFLKELRYVPFKITRAGTGEITLSSRGNLPIEITVILRFNSEEGASVNFSPILPGADVQVLDNVMQFLDTLERTGELEVISLEIEGVILKQEGREFKSSLGISPEIRRILSNAATVSKTFGKSLRVPERISENEVGDLSTLKLIATGENFSDVNIDAVLKKDLALQDRVLESLMQSSFSMKVDHSPDGTNFRIFGEDIEAGPITFIADEVSFIDAKGIRERYLAAEDGDGVAFKAHCPGPCRWVRKNNGLDPRAAILKDGGASICD</sequence>
<name>A0AAU7Z6C7_9BACT</name>
<dbReference type="EMBL" id="CP132938">
    <property type="protein sequence ID" value="XCB24030.1"/>
    <property type="molecule type" value="Genomic_DNA"/>
</dbReference>
<gene>
    <name evidence="1" type="ORF">RBB81_08905</name>
</gene>
<accession>A0AAU7Z6C7</accession>
<evidence type="ECO:0008006" key="2">
    <source>
        <dbReference type="Google" id="ProtNLM"/>
    </source>
</evidence>
<reference evidence="1" key="1">
    <citation type="submission" date="2023-08" db="EMBL/GenBank/DDBJ databases">
        <authorList>
            <person name="Messyasz A."/>
            <person name="Mannisto M.K."/>
            <person name="Kerkhof L.J."/>
            <person name="Haggblom M."/>
        </authorList>
    </citation>
    <scope>NUCLEOTIDE SEQUENCE</scope>
    <source>
        <strain evidence="1">M8UP39</strain>
    </source>
</reference>
<protein>
    <recommendedName>
        <fullName evidence="2">Restriction endonuclease type IV Mrr domain-containing protein</fullName>
    </recommendedName>
</protein>